<dbReference type="InterPro" id="IPR001806">
    <property type="entry name" value="Small_GTPase"/>
</dbReference>
<dbReference type="InterPro" id="IPR050227">
    <property type="entry name" value="Rab"/>
</dbReference>
<dbReference type="FunFam" id="3.40.50.300:FF:001329">
    <property type="entry name" value="Small GTP-binding protein, putative"/>
    <property type="match status" value="1"/>
</dbReference>
<keyword evidence="2" id="KW-0342">GTP-binding</keyword>
<dbReference type="SMART" id="SM00173">
    <property type="entry name" value="RAS"/>
    <property type="match status" value="1"/>
</dbReference>
<dbReference type="PRINTS" id="PR00449">
    <property type="entry name" value="RASTRNSFRMNG"/>
</dbReference>
<dbReference type="PANTHER" id="PTHR47977">
    <property type="entry name" value="RAS-RELATED PROTEIN RAB"/>
    <property type="match status" value="1"/>
</dbReference>
<dbReference type="NCBIfam" id="TIGR00231">
    <property type="entry name" value="small_GTP"/>
    <property type="match status" value="1"/>
</dbReference>
<accession>A0A0F9RVH2</accession>
<dbReference type="GO" id="GO:0003924">
    <property type="term" value="F:GTPase activity"/>
    <property type="evidence" value="ECO:0007669"/>
    <property type="project" value="InterPro"/>
</dbReference>
<name>A0A0F9RVH2_9ZZZZ</name>
<dbReference type="CDD" id="cd00154">
    <property type="entry name" value="Rab"/>
    <property type="match status" value="1"/>
</dbReference>
<sequence>MLKIEQKIPLKLVIFGDGGVGKTTLIRKFVTKVFEKDIKMTIGADFSVKNITLENQTITLRIWDFAGEERFRVLLPAFAKGAHGGIFMFDLTRYSSIKNIEDWLSIFEYFVSEKTTKIPIIIVGGKSDLEEKRSVNVEEVSKLSNKYDFKGQFECSSKTGKGVEEVFHFIAQKMVEKKK</sequence>
<dbReference type="InterPro" id="IPR027417">
    <property type="entry name" value="P-loop_NTPase"/>
</dbReference>
<dbReference type="AlphaFoldDB" id="A0A0F9RVH2"/>
<reference evidence="3" key="1">
    <citation type="journal article" date="2015" name="Nature">
        <title>Complex archaea that bridge the gap between prokaryotes and eukaryotes.</title>
        <authorList>
            <person name="Spang A."/>
            <person name="Saw J.H."/>
            <person name="Jorgensen S.L."/>
            <person name="Zaremba-Niedzwiedzka K."/>
            <person name="Martijn J."/>
            <person name="Lind A.E."/>
            <person name="van Eijk R."/>
            <person name="Schleper C."/>
            <person name="Guy L."/>
            <person name="Ettema T.J."/>
        </authorList>
    </citation>
    <scope>NUCLEOTIDE SEQUENCE</scope>
</reference>
<dbReference type="SMART" id="SM00174">
    <property type="entry name" value="RHO"/>
    <property type="match status" value="1"/>
</dbReference>
<dbReference type="GO" id="GO:0005525">
    <property type="term" value="F:GTP binding"/>
    <property type="evidence" value="ECO:0007669"/>
    <property type="project" value="UniProtKB-KW"/>
</dbReference>
<dbReference type="PROSITE" id="PS51419">
    <property type="entry name" value="RAB"/>
    <property type="match status" value="1"/>
</dbReference>
<protein>
    <recommendedName>
        <fullName evidence="4">GTP-binding protein</fullName>
    </recommendedName>
</protein>
<evidence type="ECO:0000313" key="3">
    <source>
        <dbReference type="EMBL" id="KKN28876.1"/>
    </source>
</evidence>
<proteinExistence type="predicted"/>
<dbReference type="SMART" id="SM00175">
    <property type="entry name" value="RAB"/>
    <property type="match status" value="1"/>
</dbReference>
<evidence type="ECO:0000256" key="2">
    <source>
        <dbReference type="ARBA" id="ARBA00023134"/>
    </source>
</evidence>
<dbReference type="SUPFAM" id="SSF52540">
    <property type="entry name" value="P-loop containing nucleoside triphosphate hydrolases"/>
    <property type="match status" value="1"/>
</dbReference>
<comment type="caution">
    <text evidence="3">The sequence shown here is derived from an EMBL/GenBank/DDBJ whole genome shotgun (WGS) entry which is preliminary data.</text>
</comment>
<dbReference type="InterPro" id="IPR005225">
    <property type="entry name" value="Small_GTP-bd"/>
</dbReference>
<gene>
    <name evidence="3" type="ORF">LCGC14_0849850</name>
</gene>
<keyword evidence="1" id="KW-0547">Nucleotide-binding</keyword>
<organism evidence="3">
    <name type="scientific">marine sediment metagenome</name>
    <dbReference type="NCBI Taxonomy" id="412755"/>
    <lineage>
        <taxon>unclassified sequences</taxon>
        <taxon>metagenomes</taxon>
        <taxon>ecological metagenomes</taxon>
    </lineage>
</organism>
<dbReference type="PROSITE" id="PS51421">
    <property type="entry name" value="RAS"/>
    <property type="match status" value="1"/>
</dbReference>
<dbReference type="Gene3D" id="3.40.50.300">
    <property type="entry name" value="P-loop containing nucleotide triphosphate hydrolases"/>
    <property type="match status" value="1"/>
</dbReference>
<evidence type="ECO:0008006" key="4">
    <source>
        <dbReference type="Google" id="ProtNLM"/>
    </source>
</evidence>
<evidence type="ECO:0000256" key="1">
    <source>
        <dbReference type="ARBA" id="ARBA00022741"/>
    </source>
</evidence>
<dbReference type="EMBL" id="LAZR01002528">
    <property type="protein sequence ID" value="KKN28876.1"/>
    <property type="molecule type" value="Genomic_DNA"/>
</dbReference>
<dbReference type="Pfam" id="PF00071">
    <property type="entry name" value="Ras"/>
    <property type="match status" value="1"/>
</dbReference>